<feature type="non-terminal residue" evidence="1">
    <location>
        <position position="44"/>
    </location>
</feature>
<sequence length="44" mass="5082">MRNRREKEKWSPSPLGLTQSEHRLIGEPLPDNVTLDVVDTLPKK</sequence>
<protein>
    <submittedName>
        <fullName evidence="1">Uncharacterized protein</fullName>
    </submittedName>
</protein>
<evidence type="ECO:0000313" key="1">
    <source>
        <dbReference type="EMBL" id="OMO55655.1"/>
    </source>
</evidence>
<reference evidence="1 2" key="1">
    <citation type="submission" date="2013-09" db="EMBL/GenBank/DDBJ databases">
        <title>Corchorus capsularis genome sequencing.</title>
        <authorList>
            <person name="Alam M."/>
            <person name="Haque M.S."/>
            <person name="Islam M.S."/>
            <person name="Emdad E.M."/>
            <person name="Islam M.M."/>
            <person name="Ahmed B."/>
            <person name="Halim A."/>
            <person name="Hossen Q.M.M."/>
            <person name="Hossain M.Z."/>
            <person name="Ahmed R."/>
            <person name="Khan M.M."/>
            <person name="Islam R."/>
            <person name="Rashid M.M."/>
            <person name="Khan S.A."/>
            <person name="Rahman M.S."/>
            <person name="Alam M."/>
        </authorList>
    </citation>
    <scope>NUCLEOTIDE SEQUENCE [LARGE SCALE GENOMIC DNA]</scope>
    <source>
        <strain evidence="2">cv. CVL-1</strain>
        <tissue evidence="1">Whole seedling</tissue>
    </source>
</reference>
<dbReference type="AlphaFoldDB" id="A0A1R3GC45"/>
<dbReference type="EMBL" id="AWWV01014607">
    <property type="protein sequence ID" value="OMO55655.1"/>
    <property type="molecule type" value="Genomic_DNA"/>
</dbReference>
<dbReference type="Proteomes" id="UP000188268">
    <property type="component" value="Unassembled WGS sequence"/>
</dbReference>
<gene>
    <name evidence="1" type="ORF">CCACVL1_27112</name>
</gene>
<accession>A0A1R3GC45</accession>
<organism evidence="1 2">
    <name type="scientific">Corchorus capsularis</name>
    <name type="common">Jute</name>
    <dbReference type="NCBI Taxonomy" id="210143"/>
    <lineage>
        <taxon>Eukaryota</taxon>
        <taxon>Viridiplantae</taxon>
        <taxon>Streptophyta</taxon>
        <taxon>Embryophyta</taxon>
        <taxon>Tracheophyta</taxon>
        <taxon>Spermatophyta</taxon>
        <taxon>Magnoliopsida</taxon>
        <taxon>eudicotyledons</taxon>
        <taxon>Gunneridae</taxon>
        <taxon>Pentapetalae</taxon>
        <taxon>rosids</taxon>
        <taxon>malvids</taxon>
        <taxon>Malvales</taxon>
        <taxon>Malvaceae</taxon>
        <taxon>Grewioideae</taxon>
        <taxon>Apeibeae</taxon>
        <taxon>Corchorus</taxon>
    </lineage>
</organism>
<name>A0A1R3GC45_COCAP</name>
<keyword evidence="2" id="KW-1185">Reference proteome</keyword>
<comment type="caution">
    <text evidence="1">The sequence shown here is derived from an EMBL/GenBank/DDBJ whole genome shotgun (WGS) entry which is preliminary data.</text>
</comment>
<proteinExistence type="predicted"/>
<dbReference type="Gramene" id="OMO55655">
    <property type="protein sequence ID" value="OMO55655"/>
    <property type="gene ID" value="CCACVL1_27112"/>
</dbReference>
<evidence type="ECO:0000313" key="2">
    <source>
        <dbReference type="Proteomes" id="UP000188268"/>
    </source>
</evidence>